<evidence type="ECO:0000256" key="6">
    <source>
        <dbReference type="RuleBase" id="RU361259"/>
    </source>
</evidence>
<evidence type="ECO:0000259" key="7">
    <source>
        <dbReference type="Pfam" id="PF00483"/>
    </source>
</evidence>
<reference evidence="9" key="1">
    <citation type="submission" date="2017-09" db="EMBL/GenBank/DDBJ databases">
        <title>Depth-based differentiation of microbial function through sediment-hosted aquifers and enrichment of novel symbionts in the deep terrestrial subsurface.</title>
        <authorList>
            <person name="Probst A.J."/>
            <person name="Ladd B."/>
            <person name="Jarett J.K."/>
            <person name="Geller-Mcgrath D.E."/>
            <person name="Sieber C.M.K."/>
            <person name="Emerson J.B."/>
            <person name="Anantharaman K."/>
            <person name="Thomas B.C."/>
            <person name="Malmstrom R."/>
            <person name="Stieglmeier M."/>
            <person name="Klingl A."/>
            <person name="Woyke T."/>
            <person name="Ryan C.M."/>
            <person name="Banfield J.F."/>
        </authorList>
    </citation>
    <scope>NUCLEOTIDE SEQUENCE [LARGE SCALE GENOMIC DNA]</scope>
</reference>
<dbReference type="EC" id="2.7.7.9" evidence="2 6"/>
<dbReference type="GO" id="GO:0006011">
    <property type="term" value="P:UDP-alpha-D-glucose metabolic process"/>
    <property type="evidence" value="ECO:0007669"/>
    <property type="project" value="InterPro"/>
</dbReference>
<feature type="domain" description="Nucleotidyl transferase" evidence="7">
    <location>
        <begin position="5"/>
        <end position="270"/>
    </location>
</feature>
<evidence type="ECO:0000256" key="4">
    <source>
        <dbReference type="ARBA" id="ARBA00022695"/>
    </source>
</evidence>
<proteinExistence type="inferred from homology"/>
<dbReference type="Pfam" id="PF00483">
    <property type="entry name" value="NTP_transferase"/>
    <property type="match status" value="1"/>
</dbReference>
<comment type="similarity">
    <text evidence="1 6">Belongs to the UDPGP type 2 family.</text>
</comment>
<dbReference type="Proteomes" id="UP000231436">
    <property type="component" value="Unassembled WGS sequence"/>
</dbReference>
<keyword evidence="3 6" id="KW-0808">Transferase</keyword>
<dbReference type="PANTHER" id="PTHR43197:SF1">
    <property type="entry name" value="UTP--GLUCOSE-1-PHOSPHATE URIDYLYLTRANSFERASE"/>
    <property type="match status" value="1"/>
</dbReference>
<gene>
    <name evidence="8" type="primary">galU</name>
    <name evidence="8" type="ORF">COV05_04810</name>
</gene>
<evidence type="ECO:0000256" key="1">
    <source>
        <dbReference type="ARBA" id="ARBA00006890"/>
    </source>
</evidence>
<dbReference type="CDD" id="cd02541">
    <property type="entry name" value="UGPase_prokaryotic"/>
    <property type="match status" value="1"/>
</dbReference>
<dbReference type="SUPFAM" id="SSF53448">
    <property type="entry name" value="Nucleotide-diphospho-sugar transferases"/>
    <property type="match status" value="1"/>
</dbReference>
<dbReference type="NCBIfam" id="TIGR01099">
    <property type="entry name" value="galU"/>
    <property type="match status" value="1"/>
</dbReference>
<evidence type="ECO:0000313" key="8">
    <source>
        <dbReference type="EMBL" id="PJE76382.1"/>
    </source>
</evidence>
<dbReference type="AlphaFoldDB" id="A0A2M8LG08"/>
<comment type="catalytic activity">
    <reaction evidence="5 6">
        <text>alpha-D-glucose 1-phosphate + UTP + H(+) = UDP-alpha-D-glucose + diphosphate</text>
        <dbReference type="Rhea" id="RHEA:19889"/>
        <dbReference type="ChEBI" id="CHEBI:15378"/>
        <dbReference type="ChEBI" id="CHEBI:33019"/>
        <dbReference type="ChEBI" id="CHEBI:46398"/>
        <dbReference type="ChEBI" id="CHEBI:58601"/>
        <dbReference type="ChEBI" id="CHEBI:58885"/>
        <dbReference type="EC" id="2.7.7.9"/>
    </reaction>
</comment>
<sequence length="293" mass="32756">MKIRKAIIPVAGMGTRFLPAAKAQPKEMLAVVDKPVIQYIVEEAVASGIEEIIFVTAIGKRAIEDHFDRNFELEYRLEQKNKIAELEKIKQIGKLAKFAFVRQTKPLGDGHAVLSALPFIESHEPVAVLFGDDIIDNGRGKPALRQLMDVYEKYGDPVTALMEVPKKEVSSYGVIDGTEVKEGIWEINKFVEKPPVEKAPSNLVHIGREILTPELLAILPNIEPGVGGEIRLADAFAEYIKMKRVLYGCVFKGKRYDCGNKLGYLKAQVELGLKHEEIGKDLKRYLKQTCKSL</sequence>
<dbReference type="InterPro" id="IPR029044">
    <property type="entry name" value="Nucleotide-diphossugar_trans"/>
</dbReference>
<dbReference type="EMBL" id="PFEU01000026">
    <property type="protein sequence ID" value="PJE76382.1"/>
    <property type="molecule type" value="Genomic_DNA"/>
</dbReference>
<name>A0A2M8LG08_9BACT</name>
<keyword evidence="4 6" id="KW-0548">Nucleotidyltransferase</keyword>
<organism evidence="8 9">
    <name type="scientific">Candidatus Uhrbacteria bacterium CG10_big_fil_rev_8_21_14_0_10_48_16</name>
    <dbReference type="NCBI Taxonomy" id="1975038"/>
    <lineage>
        <taxon>Bacteria</taxon>
        <taxon>Candidatus Uhriibacteriota</taxon>
    </lineage>
</organism>
<dbReference type="GO" id="GO:0003983">
    <property type="term" value="F:UTP:glucose-1-phosphate uridylyltransferase activity"/>
    <property type="evidence" value="ECO:0007669"/>
    <property type="project" value="UniProtKB-EC"/>
</dbReference>
<dbReference type="InterPro" id="IPR005771">
    <property type="entry name" value="GalU_uridylyltTrfase_bac/arc"/>
</dbReference>
<dbReference type="PANTHER" id="PTHR43197">
    <property type="entry name" value="UTP--GLUCOSE-1-PHOSPHATE URIDYLYLTRANSFERASE"/>
    <property type="match status" value="1"/>
</dbReference>
<evidence type="ECO:0000313" key="9">
    <source>
        <dbReference type="Proteomes" id="UP000231436"/>
    </source>
</evidence>
<accession>A0A2M8LG08</accession>
<dbReference type="Gene3D" id="3.90.550.10">
    <property type="entry name" value="Spore Coat Polysaccharide Biosynthesis Protein SpsA, Chain A"/>
    <property type="match status" value="1"/>
</dbReference>
<dbReference type="InterPro" id="IPR005835">
    <property type="entry name" value="NTP_transferase_dom"/>
</dbReference>
<evidence type="ECO:0000256" key="2">
    <source>
        <dbReference type="ARBA" id="ARBA00012415"/>
    </source>
</evidence>
<evidence type="ECO:0000256" key="5">
    <source>
        <dbReference type="ARBA" id="ARBA00048128"/>
    </source>
</evidence>
<comment type="caution">
    <text evidence="8">The sequence shown here is derived from an EMBL/GenBank/DDBJ whole genome shotgun (WGS) entry which is preliminary data.</text>
</comment>
<evidence type="ECO:0000256" key="3">
    <source>
        <dbReference type="ARBA" id="ARBA00022679"/>
    </source>
</evidence>
<protein>
    <recommendedName>
        <fullName evidence="2 6">UTP--glucose-1-phosphate uridylyltransferase</fullName>
        <ecNumber evidence="2 6">2.7.7.9</ecNumber>
    </recommendedName>
    <alternativeName>
        <fullName evidence="6">UDP-glucose pyrophosphorylase</fullName>
    </alternativeName>
</protein>